<proteinExistence type="predicted"/>
<evidence type="ECO:0000313" key="1">
    <source>
        <dbReference type="EMBL" id="KAF6177051.1"/>
    </source>
</evidence>
<accession>A0A7J7PC78</accession>
<keyword evidence="2" id="KW-1185">Reference proteome</keyword>
<sequence length="132" mass="14543">MTPTLDDVEQLVKLPADGDAMVSGTWGFLAILEVFENNILQDLNAFKSLKAGGAGNSLSLKKLKEHYAYKLEKVLSDGIAVAAKKKKGLTTRSVARTYMLYVLGSFLFPTKKGTDVSARYLYLFSKDKMAKK</sequence>
<dbReference type="Proteomes" id="UP000541444">
    <property type="component" value="Unassembled WGS sequence"/>
</dbReference>
<dbReference type="EMBL" id="JACGCM010000004">
    <property type="protein sequence ID" value="KAF6177051.1"/>
    <property type="molecule type" value="Genomic_DNA"/>
</dbReference>
<name>A0A7J7PC78_9MAGN</name>
<protein>
    <submittedName>
        <fullName evidence="1">Uncharacterized protein</fullName>
    </submittedName>
</protein>
<comment type="caution">
    <text evidence="1">The sequence shown here is derived from an EMBL/GenBank/DDBJ whole genome shotgun (WGS) entry which is preliminary data.</text>
</comment>
<dbReference type="AlphaFoldDB" id="A0A7J7PC78"/>
<organism evidence="1 2">
    <name type="scientific">Kingdonia uniflora</name>
    <dbReference type="NCBI Taxonomy" id="39325"/>
    <lineage>
        <taxon>Eukaryota</taxon>
        <taxon>Viridiplantae</taxon>
        <taxon>Streptophyta</taxon>
        <taxon>Embryophyta</taxon>
        <taxon>Tracheophyta</taxon>
        <taxon>Spermatophyta</taxon>
        <taxon>Magnoliopsida</taxon>
        <taxon>Ranunculales</taxon>
        <taxon>Circaeasteraceae</taxon>
        <taxon>Kingdonia</taxon>
    </lineage>
</organism>
<evidence type="ECO:0000313" key="2">
    <source>
        <dbReference type="Proteomes" id="UP000541444"/>
    </source>
</evidence>
<gene>
    <name evidence="1" type="ORF">GIB67_015926</name>
</gene>
<reference evidence="1 2" key="1">
    <citation type="journal article" date="2020" name="IScience">
        <title>Genome Sequencing of the Endangered Kingdonia uniflora (Circaeasteraceae, Ranunculales) Reveals Potential Mechanisms of Evolutionary Specialization.</title>
        <authorList>
            <person name="Sun Y."/>
            <person name="Deng T."/>
            <person name="Zhang A."/>
            <person name="Moore M.J."/>
            <person name="Landis J.B."/>
            <person name="Lin N."/>
            <person name="Zhang H."/>
            <person name="Zhang X."/>
            <person name="Huang J."/>
            <person name="Zhang X."/>
            <person name="Sun H."/>
            <person name="Wang H."/>
        </authorList>
    </citation>
    <scope>NUCLEOTIDE SEQUENCE [LARGE SCALE GENOMIC DNA]</scope>
    <source>
        <strain evidence="1">TB1705</strain>
        <tissue evidence="1">Leaf</tissue>
    </source>
</reference>